<reference evidence="2 3" key="1">
    <citation type="submission" date="2018-07" db="EMBL/GenBank/DDBJ databases">
        <title>Genomic Encyclopedia of Type Strains, Phase IV (KMG-IV): sequencing the most valuable type-strain genomes for metagenomic binning, comparative biology and taxonomic classification.</title>
        <authorList>
            <person name="Goeker M."/>
        </authorList>
    </citation>
    <scope>NUCLEOTIDE SEQUENCE [LARGE SCALE GENOMIC DNA]</scope>
    <source>
        <strain evidence="2 3">DSM 16500</strain>
    </source>
</reference>
<evidence type="ECO:0000313" key="2">
    <source>
        <dbReference type="EMBL" id="RDI42533.1"/>
    </source>
</evidence>
<comment type="caution">
    <text evidence="2">The sequence shown here is derived from an EMBL/GenBank/DDBJ whole genome shotgun (WGS) entry which is preliminary data.</text>
</comment>
<gene>
    <name evidence="2" type="ORF">C8D86_1142</name>
</gene>
<proteinExistence type="predicted"/>
<dbReference type="Proteomes" id="UP000254720">
    <property type="component" value="Unassembled WGS sequence"/>
</dbReference>
<dbReference type="AlphaFoldDB" id="A0A370GKR6"/>
<evidence type="ECO:0000313" key="3">
    <source>
        <dbReference type="Proteomes" id="UP000254720"/>
    </source>
</evidence>
<evidence type="ECO:0000256" key="1">
    <source>
        <dbReference type="SAM" id="MobiDB-lite"/>
    </source>
</evidence>
<protein>
    <submittedName>
        <fullName evidence="2">Uncharacterized protein</fullName>
    </submittedName>
</protein>
<dbReference type="RefSeq" id="WP_114834603.1">
    <property type="nucleotide sequence ID" value="NZ_LR699115.1"/>
</dbReference>
<keyword evidence="3" id="KW-1185">Reference proteome</keyword>
<name>A0A370GKR6_9COXI</name>
<feature type="region of interest" description="Disordered" evidence="1">
    <location>
        <begin position="202"/>
        <end position="223"/>
    </location>
</feature>
<dbReference type="OrthoDB" id="9913239at2"/>
<organism evidence="2 3">
    <name type="scientific">Aquicella lusitana</name>
    <dbReference type="NCBI Taxonomy" id="254246"/>
    <lineage>
        <taxon>Bacteria</taxon>
        <taxon>Pseudomonadati</taxon>
        <taxon>Pseudomonadota</taxon>
        <taxon>Gammaproteobacteria</taxon>
        <taxon>Legionellales</taxon>
        <taxon>Coxiellaceae</taxon>
        <taxon>Aquicella</taxon>
    </lineage>
</organism>
<accession>A0A370GKR6</accession>
<dbReference type="EMBL" id="QQAX01000014">
    <property type="protein sequence ID" value="RDI42533.1"/>
    <property type="molecule type" value="Genomic_DNA"/>
</dbReference>
<sequence length="223" mass="24287">MLLKEWKSAHGPIRVVDFKQDTSLKDPYAAYGCIVVTTCNSSTMIGSLTHLGTEVMDQANDFVCCLDEVLGENKEKSAVILAGGSGLPDSQELHDKILQALTDRQYNIAKDTVKSQGSTQFTGARGKKSFLSQTKLAQPATVTLFLNKVSILRVVSPTHEEITEIQFDAPEEVISRTVERQLSLPSKPLNASISSLGLLNSKSSQPPCNDAAPLTYSIPKYRD</sequence>